<keyword evidence="1" id="KW-0496">Mitochondrion</keyword>
<protein>
    <submittedName>
        <fullName evidence="1">Uncharacterized protein</fullName>
    </submittedName>
</protein>
<organism evidence="1">
    <name type="scientific">Picea glauca</name>
    <name type="common">White spruce</name>
    <name type="synonym">Pinus glauca</name>
    <dbReference type="NCBI Taxonomy" id="3330"/>
    <lineage>
        <taxon>Eukaryota</taxon>
        <taxon>Viridiplantae</taxon>
        <taxon>Streptophyta</taxon>
        <taxon>Embryophyta</taxon>
        <taxon>Tracheophyta</taxon>
        <taxon>Spermatophyta</taxon>
        <taxon>Pinopsida</taxon>
        <taxon>Pinidae</taxon>
        <taxon>Conifers I</taxon>
        <taxon>Pinales</taxon>
        <taxon>Pinaceae</taxon>
        <taxon>Picea</taxon>
    </lineage>
</organism>
<proteinExistence type="predicted"/>
<geneLocation type="mitochondrion" evidence="1"/>
<evidence type="ECO:0000313" key="1">
    <source>
        <dbReference type="EMBL" id="KUM49261.1"/>
    </source>
</evidence>
<comment type="caution">
    <text evidence="1">The sequence shown here is derived from an EMBL/GenBank/DDBJ whole genome shotgun (WGS) entry which is preliminary data.</text>
</comment>
<name>A0A101M1E4_PICGL</name>
<dbReference type="EMBL" id="LKAM01000003">
    <property type="protein sequence ID" value="KUM49261.1"/>
    <property type="molecule type" value="Genomic_DNA"/>
</dbReference>
<sequence length="53" mass="5760">MVQISKVVVTLNKAVLLPSKPPHACPIMNSKQWSPDPICQSVSLSCASDLPYH</sequence>
<reference evidence="1" key="1">
    <citation type="journal article" date="2015" name="Genome Biol. Evol.">
        <title>Organellar Genomes of White Spruce (Picea glauca): Assembly and Annotation.</title>
        <authorList>
            <person name="Jackman S.D."/>
            <person name="Warren R.L."/>
            <person name="Gibb E.A."/>
            <person name="Vandervalk B.P."/>
            <person name="Mohamadi H."/>
            <person name="Chu J."/>
            <person name="Raymond A."/>
            <person name="Pleasance S."/>
            <person name="Coope R."/>
            <person name="Wildung M.R."/>
            <person name="Ritland C.E."/>
            <person name="Bousquet J."/>
            <person name="Jones S.J."/>
            <person name="Bohlmann J."/>
            <person name="Birol I."/>
        </authorList>
    </citation>
    <scope>NUCLEOTIDE SEQUENCE [LARGE SCALE GENOMIC DNA]</scope>
    <source>
        <tissue evidence="1">Flushing bud</tissue>
    </source>
</reference>
<dbReference type="AlphaFoldDB" id="A0A101M1E4"/>
<accession>A0A101M1E4</accession>
<gene>
    <name evidence="1" type="ORF">ABT39_MTgene3810</name>
</gene>